<comment type="caution">
    <text evidence="1">The sequence shown here is derived from an EMBL/GenBank/DDBJ whole genome shotgun (WGS) entry which is preliminary data.</text>
</comment>
<protein>
    <submittedName>
        <fullName evidence="1">Uncharacterized protein</fullName>
    </submittedName>
</protein>
<dbReference type="AlphaFoldDB" id="A0A1Y1YML7"/>
<accession>A0A1Y1YML7</accession>
<dbReference type="OrthoDB" id="66510at2759"/>
<evidence type="ECO:0000313" key="1">
    <source>
        <dbReference type="EMBL" id="ORX99245.1"/>
    </source>
</evidence>
<organism evidence="1 2">
    <name type="scientific">Basidiobolus meristosporus CBS 931.73</name>
    <dbReference type="NCBI Taxonomy" id="1314790"/>
    <lineage>
        <taxon>Eukaryota</taxon>
        <taxon>Fungi</taxon>
        <taxon>Fungi incertae sedis</taxon>
        <taxon>Zoopagomycota</taxon>
        <taxon>Entomophthoromycotina</taxon>
        <taxon>Basidiobolomycetes</taxon>
        <taxon>Basidiobolales</taxon>
        <taxon>Basidiobolaceae</taxon>
        <taxon>Basidiobolus</taxon>
    </lineage>
</organism>
<gene>
    <name evidence="1" type="ORF">K493DRAFT_335818</name>
</gene>
<feature type="non-terminal residue" evidence="1">
    <location>
        <position position="1"/>
    </location>
</feature>
<dbReference type="InParanoid" id="A0A1Y1YML7"/>
<evidence type="ECO:0000313" key="2">
    <source>
        <dbReference type="Proteomes" id="UP000193498"/>
    </source>
</evidence>
<reference evidence="1 2" key="1">
    <citation type="submission" date="2016-07" db="EMBL/GenBank/DDBJ databases">
        <title>Pervasive Adenine N6-methylation of Active Genes in Fungi.</title>
        <authorList>
            <consortium name="DOE Joint Genome Institute"/>
            <person name="Mondo S.J."/>
            <person name="Dannebaum R.O."/>
            <person name="Kuo R.C."/>
            <person name="Labutti K."/>
            <person name="Haridas S."/>
            <person name="Kuo A."/>
            <person name="Salamov A."/>
            <person name="Ahrendt S.R."/>
            <person name="Lipzen A."/>
            <person name="Sullivan W."/>
            <person name="Andreopoulos W.B."/>
            <person name="Clum A."/>
            <person name="Lindquist E."/>
            <person name="Daum C."/>
            <person name="Ramamoorthy G.K."/>
            <person name="Gryganskyi A."/>
            <person name="Culley D."/>
            <person name="Magnuson J.K."/>
            <person name="James T.Y."/>
            <person name="O'Malley M.A."/>
            <person name="Stajich J.E."/>
            <person name="Spatafora J.W."/>
            <person name="Visel A."/>
            <person name="Grigoriev I.V."/>
        </authorList>
    </citation>
    <scope>NUCLEOTIDE SEQUENCE [LARGE SCALE GENOMIC DNA]</scope>
    <source>
        <strain evidence="1 2">CBS 931.73</strain>
    </source>
</reference>
<proteinExistence type="predicted"/>
<keyword evidence="2" id="KW-1185">Reference proteome</keyword>
<dbReference type="Proteomes" id="UP000193498">
    <property type="component" value="Unassembled WGS sequence"/>
</dbReference>
<dbReference type="EMBL" id="MCFE01000100">
    <property type="protein sequence ID" value="ORX99245.1"/>
    <property type="molecule type" value="Genomic_DNA"/>
</dbReference>
<name>A0A1Y1YML7_9FUNG</name>
<sequence length="110" mass="13276">MTEYQQKNLDLARVNKLIHRMEGSRLKNQEWKCRSQVREEELQQLCEHLNVAEDAPLRLQRHPLSAHQQRSMFIREMLGKIDKLEGYRMQDQDAELLTIRKEEDLMDLRC</sequence>